<dbReference type="EMBL" id="CAJHUB010000751">
    <property type="protein sequence ID" value="CAD7681322.1"/>
    <property type="molecule type" value="Genomic_DNA"/>
</dbReference>
<evidence type="ECO:0000313" key="3">
    <source>
        <dbReference type="Proteomes" id="UP000645828"/>
    </source>
</evidence>
<organism evidence="2 3">
    <name type="scientific">Nyctereutes procyonoides</name>
    <name type="common">Raccoon dog</name>
    <name type="synonym">Canis procyonoides</name>
    <dbReference type="NCBI Taxonomy" id="34880"/>
    <lineage>
        <taxon>Eukaryota</taxon>
        <taxon>Metazoa</taxon>
        <taxon>Chordata</taxon>
        <taxon>Craniata</taxon>
        <taxon>Vertebrata</taxon>
        <taxon>Euteleostomi</taxon>
        <taxon>Mammalia</taxon>
        <taxon>Eutheria</taxon>
        <taxon>Laurasiatheria</taxon>
        <taxon>Carnivora</taxon>
        <taxon>Caniformia</taxon>
        <taxon>Canidae</taxon>
        <taxon>Nyctereutes</taxon>
    </lineage>
</organism>
<dbReference type="InterPro" id="IPR029281">
    <property type="entry name" value="FAM194_C"/>
</dbReference>
<comment type="caution">
    <text evidence="2">The sequence shown here is derived from an EMBL/GenBank/DDBJ whole genome shotgun (WGS) entry which is preliminary data.</text>
</comment>
<dbReference type="PANTHER" id="PTHR23093">
    <property type="entry name" value="SIMILAR TO CHROMOSOME 3 OPEN READING FRAME 20"/>
    <property type="match status" value="1"/>
</dbReference>
<accession>A0A811YYU7</accession>
<gene>
    <name evidence="2" type="ORF">NYPRO_LOCUS14114</name>
</gene>
<keyword evidence="3" id="KW-1185">Reference proteome</keyword>
<proteinExistence type="predicted"/>
<reference evidence="2" key="1">
    <citation type="submission" date="2020-12" db="EMBL/GenBank/DDBJ databases">
        <authorList>
            <consortium name="Molecular Ecology Group"/>
        </authorList>
    </citation>
    <scope>NUCLEOTIDE SEQUENCE</scope>
    <source>
        <strain evidence="2">TBG_1078</strain>
    </source>
</reference>
<feature type="domain" description="FAM194 C-terminal" evidence="1">
    <location>
        <begin position="187"/>
        <end position="356"/>
    </location>
</feature>
<evidence type="ECO:0000259" key="1">
    <source>
        <dbReference type="Pfam" id="PF14977"/>
    </source>
</evidence>
<name>A0A811YYU7_NYCPR</name>
<dbReference type="PANTHER" id="PTHR23093:SF16">
    <property type="entry name" value="FAM194 C-TERMINAL DOMAIN-CONTAINING PROTEIN"/>
    <property type="match status" value="1"/>
</dbReference>
<dbReference type="AlphaFoldDB" id="A0A811YYU7"/>
<protein>
    <submittedName>
        <fullName evidence="2">(raccoon dog) hypothetical protein</fullName>
    </submittedName>
</protein>
<dbReference type="Pfam" id="PF14977">
    <property type="entry name" value="FAM194"/>
    <property type="match status" value="1"/>
</dbReference>
<sequence length="674" mass="77435">MNYSWHDLIEGAYECATKNSIKNSALQGDPRAMTQISSYSREEYHKENHLVKVKKDHHVPSAHVNQNQHSHVPQDSNLPVVIHFSLLSKICLKNGWIFQHPHSKMEILKWKTILSTAVKRLQEAIIQIKAEEAKLKKEGFNKQLILCHYNDPKDMINVSHSSRVSQCFWLELLKRKPKMPTVKEADPEMKKFHYALFLNLYFIYPSGRLAICQSYSALPGGGTYTNIFSDLPNQVILGTFTPFGCGSISFPNGQIISMMFNQDGGLVISKKRKIVREWMWPSKGKLDDPVDIWVNKFIQVEISGRFAITLVYQWHLQSLKLSLAPVKCKFFPPSLPEETWEKNEHLVSSKPSLTDTMKMATFDPKMDINPMSDIATGIKLRRLQKKVKHILFHWLDYYRFALGIESLHIGKMPNVPKKVIRKQKVSSARFPLQQSAEGKDENKEYLRYRNTFLKLKGVFNPVPLFHIPKTPVRDQSFRLPPPSIESKDGRFSSQLLCPVVLRRTLCGKEGGTCQCSTYSIPEVTDLEYDHLISNQLSSMDQVIIVHVFSANETDKTIIEMAKVYRKLNRFKSMPCIQSCSDPFRMLKYNITSACKFTGGSCPLLVQRHNVIPGIFLLFIQMPWDGLILYPKCSLLHKCASIWDVHYPGSEEGQDCPWSIISNLPGHSFTWFHLF</sequence>
<evidence type="ECO:0000313" key="2">
    <source>
        <dbReference type="EMBL" id="CAD7681322.1"/>
    </source>
</evidence>
<dbReference type="Proteomes" id="UP000645828">
    <property type="component" value="Unassembled WGS sequence"/>
</dbReference>